<reference evidence="2 3" key="1">
    <citation type="journal article" date="2016" name="Mol. Biol. Evol.">
        <title>Comparative Genomics of Early-Diverging Mushroom-Forming Fungi Provides Insights into the Origins of Lignocellulose Decay Capabilities.</title>
        <authorList>
            <person name="Nagy L.G."/>
            <person name="Riley R."/>
            <person name="Tritt A."/>
            <person name="Adam C."/>
            <person name="Daum C."/>
            <person name="Floudas D."/>
            <person name="Sun H."/>
            <person name="Yadav J.S."/>
            <person name="Pangilinan J."/>
            <person name="Larsson K.H."/>
            <person name="Matsuura K."/>
            <person name="Barry K."/>
            <person name="Labutti K."/>
            <person name="Kuo R."/>
            <person name="Ohm R.A."/>
            <person name="Bhattacharya S.S."/>
            <person name="Shirouzu T."/>
            <person name="Yoshinaga Y."/>
            <person name="Martin F.M."/>
            <person name="Grigoriev I.V."/>
            <person name="Hibbett D.S."/>
        </authorList>
    </citation>
    <scope>NUCLEOTIDE SEQUENCE [LARGE SCALE GENOMIC DNA]</scope>
    <source>
        <strain evidence="2 3">93-53</strain>
    </source>
</reference>
<feature type="transmembrane region" description="Helical" evidence="1">
    <location>
        <begin position="12"/>
        <end position="29"/>
    </location>
</feature>
<evidence type="ECO:0000256" key="1">
    <source>
        <dbReference type="SAM" id="Phobius"/>
    </source>
</evidence>
<dbReference type="InParanoid" id="A0A165CQ25"/>
<gene>
    <name evidence="2" type="ORF">LAESUDRAFT_716394</name>
</gene>
<evidence type="ECO:0000313" key="2">
    <source>
        <dbReference type="EMBL" id="KZT03212.1"/>
    </source>
</evidence>
<sequence>MSLMGGGVDIKASFLLMASSMAFGILLVHNRDVLQRCVQLLQRNTDVLVKTRGNVAALRDQGGNIQLAARFEVWLITHEVGSLFCGWHQQVEARITEWSNVPSEDSRLAARPLREERNKIRLLYMDCAGVE</sequence>
<dbReference type="GeneID" id="63824278"/>
<accession>A0A165CQ25</accession>
<dbReference type="RefSeq" id="XP_040760952.1">
    <property type="nucleotide sequence ID" value="XM_040907249.1"/>
</dbReference>
<keyword evidence="1" id="KW-0472">Membrane</keyword>
<evidence type="ECO:0000313" key="3">
    <source>
        <dbReference type="Proteomes" id="UP000076871"/>
    </source>
</evidence>
<dbReference type="AlphaFoldDB" id="A0A165CQ25"/>
<organism evidence="2 3">
    <name type="scientific">Laetiporus sulphureus 93-53</name>
    <dbReference type="NCBI Taxonomy" id="1314785"/>
    <lineage>
        <taxon>Eukaryota</taxon>
        <taxon>Fungi</taxon>
        <taxon>Dikarya</taxon>
        <taxon>Basidiomycota</taxon>
        <taxon>Agaricomycotina</taxon>
        <taxon>Agaricomycetes</taxon>
        <taxon>Polyporales</taxon>
        <taxon>Laetiporus</taxon>
    </lineage>
</organism>
<keyword evidence="1" id="KW-1133">Transmembrane helix</keyword>
<proteinExistence type="predicted"/>
<protein>
    <submittedName>
        <fullName evidence="2">Uncharacterized protein</fullName>
    </submittedName>
</protein>
<keyword evidence="3" id="KW-1185">Reference proteome</keyword>
<dbReference type="Proteomes" id="UP000076871">
    <property type="component" value="Unassembled WGS sequence"/>
</dbReference>
<name>A0A165CQ25_9APHY</name>
<keyword evidence="1" id="KW-0812">Transmembrane</keyword>
<dbReference type="EMBL" id="KV427646">
    <property type="protein sequence ID" value="KZT03212.1"/>
    <property type="molecule type" value="Genomic_DNA"/>
</dbReference>